<dbReference type="InterPro" id="IPR015760">
    <property type="entry name" value="TIF_IF2"/>
</dbReference>
<dbReference type="SUPFAM" id="SSF52540">
    <property type="entry name" value="P-loop containing nucleoside triphosphate hydrolases"/>
    <property type="match status" value="1"/>
</dbReference>
<keyword evidence="5" id="KW-1185">Reference proteome</keyword>
<proteinExistence type="predicted"/>
<feature type="non-terminal residue" evidence="4">
    <location>
        <position position="1"/>
    </location>
</feature>
<evidence type="ECO:0000313" key="5">
    <source>
        <dbReference type="Proteomes" id="UP001057375"/>
    </source>
</evidence>
<keyword evidence="4" id="KW-0396">Initiation factor</keyword>
<dbReference type="PANTHER" id="PTHR43381:SF5">
    <property type="entry name" value="TR-TYPE G DOMAIN-CONTAINING PROTEIN"/>
    <property type="match status" value="1"/>
</dbReference>
<dbReference type="InterPro" id="IPR006847">
    <property type="entry name" value="IF2_N"/>
</dbReference>
<protein>
    <submittedName>
        <fullName evidence="4">Translation initiation factor IF- 2 like protein</fullName>
    </submittedName>
</protein>
<dbReference type="Proteomes" id="UP001057375">
    <property type="component" value="Unassembled WGS sequence"/>
</dbReference>
<reference evidence="4" key="1">
    <citation type="submission" date="2022-03" db="EMBL/GenBank/DDBJ databases">
        <title>Draft genome sequence of Aduncisulcus paluster, a free-living microaerophilic Fornicata.</title>
        <authorList>
            <person name="Yuyama I."/>
            <person name="Kume K."/>
            <person name="Tamura T."/>
            <person name="Inagaki Y."/>
            <person name="Hashimoto T."/>
        </authorList>
    </citation>
    <scope>NUCLEOTIDE SEQUENCE</scope>
    <source>
        <strain evidence="4">NY0171</strain>
    </source>
</reference>
<organism evidence="4 5">
    <name type="scientific">Aduncisulcus paluster</name>
    <dbReference type="NCBI Taxonomy" id="2918883"/>
    <lineage>
        <taxon>Eukaryota</taxon>
        <taxon>Metamonada</taxon>
        <taxon>Carpediemonas-like organisms</taxon>
        <taxon>Aduncisulcus</taxon>
    </lineage>
</organism>
<accession>A0ABQ5KVA7</accession>
<name>A0ABQ5KVA7_9EUKA</name>
<dbReference type="Gene3D" id="3.40.50.300">
    <property type="entry name" value="P-loop containing nucleotide triphosphate hydrolases"/>
    <property type="match status" value="1"/>
</dbReference>
<dbReference type="GO" id="GO:0003743">
    <property type="term" value="F:translation initiation factor activity"/>
    <property type="evidence" value="ECO:0007669"/>
    <property type="project" value="UniProtKB-KW"/>
</dbReference>
<keyword evidence="4" id="KW-0648">Protein biosynthesis</keyword>
<gene>
    <name evidence="4" type="ORF">ADUPG1_003160</name>
</gene>
<evidence type="ECO:0000259" key="3">
    <source>
        <dbReference type="Pfam" id="PF04760"/>
    </source>
</evidence>
<keyword evidence="2" id="KW-0342">GTP-binding</keyword>
<feature type="non-terminal residue" evidence="4">
    <location>
        <position position="119"/>
    </location>
</feature>
<keyword evidence="1" id="KW-0547">Nucleotide-binding</keyword>
<evidence type="ECO:0000256" key="2">
    <source>
        <dbReference type="ARBA" id="ARBA00023134"/>
    </source>
</evidence>
<sequence>LADKLGKSVNQLIMKLMQLGIMAAMNQEIDFETAELLASDFGLEIEKEKPIDDVDLFNLDEEDPKESLKKRAPVVTVMGHVDHGKTSLLDAIRSSNVTGGEAGGITQHIGASEVIHNGE</sequence>
<feature type="domain" description="Translation initiation factor IF-2 N-terminal" evidence="3">
    <location>
        <begin position="1"/>
        <end position="44"/>
    </location>
</feature>
<dbReference type="InterPro" id="IPR027417">
    <property type="entry name" value="P-loop_NTPase"/>
</dbReference>
<comment type="caution">
    <text evidence="4">The sequence shown here is derived from an EMBL/GenBank/DDBJ whole genome shotgun (WGS) entry which is preliminary data.</text>
</comment>
<evidence type="ECO:0000256" key="1">
    <source>
        <dbReference type="ARBA" id="ARBA00022741"/>
    </source>
</evidence>
<evidence type="ECO:0000313" key="4">
    <source>
        <dbReference type="EMBL" id="GKT36395.1"/>
    </source>
</evidence>
<dbReference type="EMBL" id="BQXS01004131">
    <property type="protein sequence ID" value="GKT36395.1"/>
    <property type="molecule type" value="Genomic_DNA"/>
</dbReference>
<dbReference type="Pfam" id="PF04760">
    <property type="entry name" value="IF2_N"/>
    <property type="match status" value="1"/>
</dbReference>
<dbReference type="PANTHER" id="PTHR43381">
    <property type="entry name" value="TRANSLATION INITIATION FACTOR IF-2-RELATED"/>
    <property type="match status" value="1"/>
</dbReference>